<feature type="transmembrane region" description="Helical" evidence="1">
    <location>
        <begin position="105"/>
        <end position="122"/>
    </location>
</feature>
<organism evidence="2 3">
    <name type="scientific">Ajellomyces capsulatus</name>
    <name type="common">Darling's disease fungus</name>
    <name type="synonym">Histoplasma capsulatum</name>
    <dbReference type="NCBI Taxonomy" id="5037"/>
    <lineage>
        <taxon>Eukaryota</taxon>
        <taxon>Fungi</taxon>
        <taxon>Dikarya</taxon>
        <taxon>Ascomycota</taxon>
        <taxon>Pezizomycotina</taxon>
        <taxon>Eurotiomycetes</taxon>
        <taxon>Eurotiomycetidae</taxon>
        <taxon>Onygenales</taxon>
        <taxon>Ajellomycetaceae</taxon>
        <taxon>Histoplasma</taxon>
    </lineage>
</organism>
<proteinExistence type="predicted"/>
<gene>
    <name evidence="2" type="ORF">I7I52_10166</name>
</gene>
<evidence type="ECO:0000313" key="3">
    <source>
        <dbReference type="Proteomes" id="UP000670092"/>
    </source>
</evidence>
<sequence length="123" mass="14223">MLTFFFLFFFGIIFHLPFLLLSPNLHRISASKLTSASQIRHLKGRLEQWGPRRAIQPTHFFSVEGKRGSVDLVCTHRSLVPGTHTPQPGFKGGSQGEWERKRKNPRALVAFFFFFSFSLFFSF</sequence>
<reference evidence="2 3" key="1">
    <citation type="submission" date="2021-01" db="EMBL/GenBank/DDBJ databases">
        <title>Chromosome-level genome assembly of a human fungal pathogen reveals clustering of transcriptionally co-regulated genes.</title>
        <authorList>
            <person name="Voorhies M."/>
            <person name="Cohen S."/>
            <person name="Shea T.P."/>
            <person name="Petrus S."/>
            <person name="Munoz J.F."/>
            <person name="Poplawski S."/>
            <person name="Goldman W.E."/>
            <person name="Michael T."/>
            <person name="Cuomo C.A."/>
            <person name="Sil A."/>
            <person name="Beyhan S."/>
        </authorList>
    </citation>
    <scope>NUCLEOTIDE SEQUENCE [LARGE SCALE GENOMIC DNA]</scope>
    <source>
        <strain evidence="2 3">G184AR</strain>
    </source>
</reference>
<feature type="transmembrane region" description="Helical" evidence="1">
    <location>
        <begin position="6"/>
        <end position="25"/>
    </location>
</feature>
<dbReference type="Proteomes" id="UP000670092">
    <property type="component" value="Unassembled WGS sequence"/>
</dbReference>
<keyword evidence="1" id="KW-0812">Transmembrane</keyword>
<dbReference type="AlphaFoldDB" id="A0A8H8D2Z4"/>
<evidence type="ECO:0000256" key="1">
    <source>
        <dbReference type="SAM" id="Phobius"/>
    </source>
</evidence>
<protein>
    <submittedName>
        <fullName evidence="2">Uncharacterized protein</fullName>
    </submittedName>
</protein>
<comment type="caution">
    <text evidence="2">The sequence shown here is derived from an EMBL/GenBank/DDBJ whole genome shotgun (WGS) entry which is preliminary data.</text>
</comment>
<dbReference type="VEuPathDB" id="FungiDB:I7I52_10166"/>
<evidence type="ECO:0000313" key="2">
    <source>
        <dbReference type="EMBL" id="KAG5299750.1"/>
    </source>
</evidence>
<accession>A0A8H8D2Z4</accession>
<name>A0A8H8D2Z4_AJECA</name>
<keyword evidence="1" id="KW-0472">Membrane</keyword>
<dbReference type="EMBL" id="JAEVHI010000002">
    <property type="protein sequence ID" value="KAG5299750.1"/>
    <property type="molecule type" value="Genomic_DNA"/>
</dbReference>
<keyword evidence="1" id="KW-1133">Transmembrane helix</keyword>